<evidence type="ECO:0000313" key="10">
    <source>
        <dbReference type="EMBL" id="ODN43124.1"/>
    </source>
</evidence>
<feature type="transmembrane region" description="Helical" evidence="8">
    <location>
        <begin position="308"/>
        <end position="336"/>
    </location>
</feature>
<dbReference type="PANTHER" id="PTHR23502">
    <property type="entry name" value="MAJOR FACILITATOR SUPERFAMILY"/>
    <property type="match status" value="1"/>
</dbReference>
<evidence type="ECO:0000256" key="7">
    <source>
        <dbReference type="ARBA" id="ARBA00023136"/>
    </source>
</evidence>
<evidence type="ECO:0000256" key="6">
    <source>
        <dbReference type="ARBA" id="ARBA00022989"/>
    </source>
</evidence>
<evidence type="ECO:0000259" key="9">
    <source>
        <dbReference type="PROSITE" id="PS50850"/>
    </source>
</evidence>
<feature type="transmembrane region" description="Helical" evidence="8">
    <location>
        <begin position="250"/>
        <end position="269"/>
    </location>
</feature>
<dbReference type="InterPro" id="IPR020846">
    <property type="entry name" value="MFS_dom"/>
</dbReference>
<evidence type="ECO:0000256" key="8">
    <source>
        <dbReference type="RuleBase" id="RU365088"/>
    </source>
</evidence>
<accession>A0ABX3AAG8</accession>
<keyword evidence="4" id="KW-1003">Cell membrane</keyword>
<evidence type="ECO:0000313" key="11">
    <source>
        <dbReference type="Proteomes" id="UP000094329"/>
    </source>
</evidence>
<name>A0ABX3AAG8_9GAMM</name>
<keyword evidence="8" id="KW-0997">Cell inner membrane</keyword>
<dbReference type="PROSITE" id="PS50850">
    <property type="entry name" value="MFS"/>
    <property type="match status" value="1"/>
</dbReference>
<feature type="transmembrane region" description="Helical" evidence="8">
    <location>
        <begin position="281"/>
        <end position="302"/>
    </location>
</feature>
<feature type="transmembrane region" description="Helical" evidence="8">
    <location>
        <begin position="75"/>
        <end position="94"/>
    </location>
</feature>
<evidence type="ECO:0000256" key="5">
    <source>
        <dbReference type="ARBA" id="ARBA00022692"/>
    </source>
</evidence>
<comment type="caution">
    <text evidence="10">The sequence shown here is derived from an EMBL/GenBank/DDBJ whole genome shotgun (WGS) entry which is preliminary data.</text>
</comment>
<evidence type="ECO:0000256" key="4">
    <source>
        <dbReference type="ARBA" id="ARBA00022475"/>
    </source>
</evidence>
<keyword evidence="7 8" id="KW-0472">Membrane</keyword>
<dbReference type="PANTHER" id="PTHR23502:SF75">
    <property type="entry name" value="MULTIDRUG RESISTANCE PROTEIN D"/>
    <property type="match status" value="1"/>
</dbReference>
<keyword evidence="11" id="KW-1185">Reference proteome</keyword>
<protein>
    <recommendedName>
        <fullName evidence="8">Bcr/CflA family efflux transporter</fullName>
    </recommendedName>
</protein>
<feature type="transmembrane region" description="Helical" evidence="8">
    <location>
        <begin position="161"/>
        <end position="181"/>
    </location>
</feature>
<gene>
    <name evidence="10" type="ORF">BGC07_09640</name>
</gene>
<evidence type="ECO:0000256" key="3">
    <source>
        <dbReference type="ARBA" id="ARBA00022448"/>
    </source>
</evidence>
<comment type="subcellular location">
    <subcellularLocation>
        <location evidence="8">Cell inner membrane</location>
        <topology evidence="8">Multi-pass membrane protein</topology>
    </subcellularLocation>
    <subcellularLocation>
        <location evidence="1">Cell membrane</location>
        <topology evidence="1">Multi-pass membrane protein</topology>
    </subcellularLocation>
</comment>
<sequence>MGYNHRNFNFTLVILGVVASQLAVSLYLPSLPAIRHQWQLSVGQTQLTLSVFFLSFGISQLFYGALSDHLGRKPLLLLGIMILAGSSVWAIYAMNFDSLLGARFLQGLGASALSLLARAVIRDLFHGSELRKAISVLAIAASFTPGLAPSLGGFLQQHFNWRSNFVALAIYSFILLIIIFTKLTETNVYKRQPGESFNARDLLENYQFVLKNKIFLVYVLSVLVGYLAMIICLENTPFLLEAQFGFSAEITGYLMLVQPAFFLLGNLIQHKLSHLVSGDKLIQAGMILLALVSVSFLLQAALDFSSVITLLITLAFNGLAVSFILVNSISGGLLPFTDKAGQQQRYRV</sequence>
<keyword evidence="6 8" id="KW-1133">Transmembrane helix</keyword>
<organism evidence="10 11">
    <name type="scientific">Piscirickettsia litoralis</name>
    <dbReference type="NCBI Taxonomy" id="1891921"/>
    <lineage>
        <taxon>Bacteria</taxon>
        <taxon>Pseudomonadati</taxon>
        <taxon>Pseudomonadota</taxon>
        <taxon>Gammaproteobacteria</taxon>
        <taxon>Thiotrichales</taxon>
        <taxon>Piscirickettsiaceae</taxon>
        <taxon>Piscirickettsia</taxon>
    </lineage>
</organism>
<dbReference type="Pfam" id="PF07690">
    <property type="entry name" value="MFS_1"/>
    <property type="match status" value="1"/>
</dbReference>
<feature type="transmembrane region" description="Helical" evidence="8">
    <location>
        <begin position="47"/>
        <end position="66"/>
    </location>
</feature>
<reference evidence="10 11" key="1">
    <citation type="submission" date="2016-08" db="EMBL/GenBank/DDBJ databases">
        <title>Draft genome sequence of Candidatus Piscirickettsia litoralis, from seawater.</title>
        <authorList>
            <person name="Wan X."/>
            <person name="Lee A.J."/>
            <person name="Hou S."/>
            <person name="Donachie S.P."/>
        </authorList>
    </citation>
    <scope>NUCLEOTIDE SEQUENCE [LARGE SCALE GENOMIC DNA]</scope>
    <source>
        <strain evidence="10 11">Y2</strain>
    </source>
</reference>
<keyword evidence="5 8" id="KW-0812">Transmembrane</keyword>
<dbReference type="RefSeq" id="WP_069312923.1">
    <property type="nucleotide sequence ID" value="NZ_MDTU01000001.1"/>
</dbReference>
<dbReference type="EMBL" id="MDTU01000001">
    <property type="protein sequence ID" value="ODN43124.1"/>
    <property type="molecule type" value="Genomic_DNA"/>
</dbReference>
<dbReference type="Gene3D" id="1.20.1720.10">
    <property type="entry name" value="Multidrug resistance protein D"/>
    <property type="match status" value="1"/>
</dbReference>
<proteinExistence type="inferred from homology"/>
<dbReference type="Proteomes" id="UP000094329">
    <property type="component" value="Unassembled WGS sequence"/>
</dbReference>
<dbReference type="NCBIfam" id="TIGR00710">
    <property type="entry name" value="efflux_Bcr_CflA"/>
    <property type="match status" value="1"/>
</dbReference>
<feature type="transmembrane region" description="Helical" evidence="8">
    <location>
        <begin position="100"/>
        <end position="121"/>
    </location>
</feature>
<feature type="transmembrane region" description="Helical" evidence="8">
    <location>
        <begin position="7"/>
        <end position="27"/>
    </location>
</feature>
<feature type="transmembrane region" description="Helical" evidence="8">
    <location>
        <begin position="133"/>
        <end position="155"/>
    </location>
</feature>
<comment type="similarity">
    <text evidence="2 8">Belongs to the major facilitator superfamily. Bcr/CmlA family.</text>
</comment>
<comment type="caution">
    <text evidence="8">Lacks conserved residue(s) required for the propagation of feature annotation.</text>
</comment>
<keyword evidence="3 8" id="KW-0813">Transport</keyword>
<dbReference type="SUPFAM" id="SSF103473">
    <property type="entry name" value="MFS general substrate transporter"/>
    <property type="match status" value="1"/>
</dbReference>
<evidence type="ECO:0000256" key="1">
    <source>
        <dbReference type="ARBA" id="ARBA00004651"/>
    </source>
</evidence>
<feature type="transmembrane region" description="Helical" evidence="8">
    <location>
        <begin position="215"/>
        <end position="238"/>
    </location>
</feature>
<evidence type="ECO:0000256" key="2">
    <source>
        <dbReference type="ARBA" id="ARBA00006236"/>
    </source>
</evidence>
<dbReference type="InterPro" id="IPR036259">
    <property type="entry name" value="MFS_trans_sf"/>
</dbReference>
<feature type="domain" description="Major facilitator superfamily (MFS) profile" evidence="9">
    <location>
        <begin position="9"/>
        <end position="348"/>
    </location>
</feature>
<dbReference type="InterPro" id="IPR011701">
    <property type="entry name" value="MFS"/>
</dbReference>
<dbReference type="InterPro" id="IPR004812">
    <property type="entry name" value="Efflux_drug-R_Bcr/CmlA"/>
</dbReference>